<sequence length="179" mass="21082">MSREEYINTDNPIHEAHSFISYDIFRNSKVNLITNKMDGTTVGSHVTGIRGVCDWDDAGNFCSYEECDQFGKWNFNRVVWSIRYDKNIDESKPFGFHVNTMKERKRMWGDGTRHRIEEHVVVFYNSNLTVSAPESTECYISARNDLTYHTGWNWKWGSATETERVVCAEIVRFLWTHRH</sequence>
<dbReference type="AlphaFoldDB" id="A0A401KRF8"/>
<organism evidence="1 2">
    <name type="scientific">Aspergillus awamori</name>
    <name type="common">Black koji mold</name>
    <dbReference type="NCBI Taxonomy" id="105351"/>
    <lineage>
        <taxon>Eukaryota</taxon>
        <taxon>Fungi</taxon>
        <taxon>Dikarya</taxon>
        <taxon>Ascomycota</taxon>
        <taxon>Pezizomycotina</taxon>
        <taxon>Eurotiomycetes</taxon>
        <taxon>Eurotiomycetidae</taxon>
        <taxon>Eurotiales</taxon>
        <taxon>Aspergillaceae</taxon>
        <taxon>Aspergillus</taxon>
    </lineage>
</organism>
<comment type="caution">
    <text evidence="1">The sequence shown here is derived from an EMBL/GenBank/DDBJ whole genome shotgun (WGS) entry which is preliminary data.</text>
</comment>
<evidence type="ECO:0000313" key="2">
    <source>
        <dbReference type="Proteomes" id="UP000286921"/>
    </source>
</evidence>
<proteinExistence type="predicted"/>
<dbReference type="Proteomes" id="UP000286921">
    <property type="component" value="Unassembled WGS sequence"/>
</dbReference>
<evidence type="ECO:0000313" key="1">
    <source>
        <dbReference type="EMBL" id="GCB21845.1"/>
    </source>
</evidence>
<protein>
    <submittedName>
        <fullName evidence="1">Uncharacterized protein</fullName>
    </submittedName>
</protein>
<accession>A0A401KRF8</accession>
<name>A0A401KRF8_ASPAW</name>
<gene>
    <name evidence="1" type="ORF">AAWM_04730</name>
</gene>
<dbReference type="EMBL" id="BDHI01000014">
    <property type="protein sequence ID" value="GCB21845.1"/>
    <property type="molecule type" value="Genomic_DNA"/>
</dbReference>
<reference evidence="1 2" key="1">
    <citation type="submission" date="2016-09" db="EMBL/GenBank/DDBJ databases">
        <title>Aspergillus awamori IFM 58123T.</title>
        <authorList>
            <person name="Kusuya Y."/>
            <person name="Shimizu M."/>
            <person name="Takahashi H."/>
            <person name="Yaguchi T."/>
        </authorList>
    </citation>
    <scope>NUCLEOTIDE SEQUENCE [LARGE SCALE GENOMIC DNA]</scope>
    <source>
        <strain evidence="1 2">IFM 58123</strain>
    </source>
</reference>
<keyword evidence="2" id="KW-1185">Reference proteome</keyword>